<keyword evidence="2" id="KW-0732">Signal</keyword>
<dbReference type="GeneID" id="105263986"/>
<evidence type="ECO:0000313" key="4">
    <source>
        <dbReference type="EMBL" id="JAG84309.1"/>
    </source>
</evidence>
<dbReference type="Pfam" id="PF01607">
    <property type="entry name" value="CBM_14"/>
    <property type="match status" value="1"/>
</dbReference>
<dbReference type="AlphaFoldDB" id="A0A0C9RMC2"/>
<keyword evidence="5" id="KW-1185">Reference proteome</keyword>
<feature type="region of interest" description="Disordered" evidence="1">
    <location>
        <begin position="153"/>
        <end position="172"/>
    </location>
</feature>
<dbReference type="InterPro" id="IPR052976">
    <property type="entry name" value="Scoloptoxin-like"/>
</dbReference>
<organism evidence="4">
    <name type="scientific">Fopius arisanus</name>
    <dbReference type="NCBI Taxonomy" id="64838"/>
    <lineage>
        <taxon>Eukaryota</taxon>
        <taxon>Metazoa</taxon>
        <taxon>Ecdysozoa</taxon>
        <taxon>Arthropoda</taxon>
        <taxon>Hexapoda</taxon>
        <taxon>Insecta</taxon>
        <taxon>Pterygota</taxon>
        <taxon>Neoptera</taxon>
        <taxon>Endopterygota</taxon>
        <taxon>Hymenoptera</taxon>
        <taxon>Apocrita</taxon>
        <taxon>Ichneumonoidea</taxon>
        <taxon>Braconidae</taxon>
        <taxon>Opiinae</taxon>
        <taxon>Fopius</taxon>
    </lineage>
</organism>
<dbReference type="Gene3D" id="2.170.140.10">
    <property type="entry name" value="Chitin binding domain"/>
    <property type="match status" value="1"/>
</dbReference>
<dbReference type="PANTHER" id="PTHR22933:SF44">
    <property type="entry name" value="RE15157P"/>
    <property type="match status" value="1"/>
</dbReference>
<reference evidence="4" key="1">
    <citation type="submission" date="2015-01" db="EMBL/GenBank/DDBJ databases">
        <title>Transcriptome Assembly of Fopius arisanus.</title>
        <authorList>
            <person name="Geib S."/>
        </authorList>
    </citation>
    <scope>NUCLEOTIDE SEQUENCE</scope>
</reference>
<dbReference type="KEGG" id="fas:105263986"/>
<dbReference type="GO" id="GO:0005576">
    <property type="term" value="C:extracellular region"/>
    <property type="evidence" value="ECO:0007669"/>
    <property type="project" value="InterPro"/>
</dbReference>
<dbReference type="SUPFAM" id="SSF57625">
    <property type="entry name" value="Invertebrate chitin-binding proteins"/>
    <property type="match status" value="1"/>
</dbReference>
<feature type="signal peptide" evidence="2">
    <location>
        <begin position="1"/>
        <end position="18"/>
    </location>
</feature>
<evidence type="ECO:0000259" key="3">
    <source>
        <dbReference type="PROSITE" id="PS50940"/>
    </source>
</evidence>
<feature type="compositionally biased region" description="Basic and acidic residues" evidence="1">
    <location>
        <begin position="155"/>
        <end position="165"/>
    </location>
</feature>
<evidence type="ECO:0000313" key="5">
    <source>
        <dbReference type="Proteomes" id="UP000694866"/>
    </source>
</evidence>
<gene>
    <name evidence="4" type="primary">UL52</name>
    <name evidence="6" type="synonym">LOC105263986</name>
    <name evidence="4" type="ORF">g.41394</name>
</gene>
<reference evidence="6" key="2">
    <citation type="submission" date="2025-04" db="UniProtKB">
        <authorList>
            <consortium name="RefSeq"/>
        </authorList>
    </citation>
    <scope>IDENTIFICATION</scope>
    <source>
        <strain evidence="6">USDA-PBARC FA_bdor</strain>
        <tissue evidence="6">Whole organism</tissue>
    </source>
</reference>
<accession>A0A0C9RMC2</accession>
<dbReference type="Proteomes" id="UP000694866">
    <property type="component" value="Unplaced"/>
</dbReference>
<accession>A0A9R1SXD6</accession>
<name>A0A0C9RMC2_9HYME</name>
<dbReference type="InterPro" id="IPR036508">
    <property type="entry name" value="Chitin-bd_dom_sf"/>
</dbReference>
<proteinExistence type="predicted"/>
<protein>
    <submittedName>
        <fullName evidence="4">UL52 protein</fullName>
    </submittedName>
</protein>
<feature type="region of interest" description="Disordered" evidence="1">
    <location>
        <begin position="195"/>
        <end position="216"/>
    </location>
</feature>
<dbReference type="EMBL" id="GBYB01014542">
    <property type="protein sequence ID" value="JAG84309.1"/>
    <property type="molecule type" value="Transcribed_RNA"/>
</dbReference>
<evidence type="ECO:0000256" key="2">
    <source>
        <dbReference type="SAM" id="SignalP"/>
    </source>
</evidence>
<dbReference type="GO" id="GO:0008061">
    <property type="term" value="F:chitin binding"/>
    <property type="evidence" value="ECO:0007669"/>
    <property type="project" value="InterPro"/>
</dbReference>
<feature type="domain" description="Chitin-binding type-2" evidence="3">
    <location>
        <begin position="31"/>
        <end position="89"/>
    </location>
</feature>
<dbReference type="InterPro" id="IPR002557">
    <property type="entry name" value="Chitin-bd_dom"/>
</dbReference>
<evidence type="ECO:0000256" key="1">
    <source>
        <dbReference type="SAM" id="MobiDB-lite"/>
    </source>
</evidence>
<dbReference type="PANTHER" id="PTHR22933">
    <property type="entry name" value="FI18007P1-RELATED"/>
    <property type="match status" value="1"/>
</dbReference>
<sequence>MTLTCITWLFTIILTVHGQENFKTTPSTISSFSCRGRDTGFYADVDSNCEVYHTCDNHGNKFTYYCPKKTKFCQETLVCDHAHLVNCKNAEKLISKVPVTGSDENILRRSSSLSRTFRISQEPSVFLEAPREDSEKATTFTMSSTVFLRNSSVKRNNERTSEGFSHKSRANEVLGDDKSRNLGLRVQDAGKSTTKPFLVAPNYSPGGQTSGGGTTARTTTAGTEFPVPAFDFGAPRPGDDEDPYYPKNPVSGEVHYTVEKGKVHKPLGFFSTEKPFGGGVQIKIPDVLPDFNSVDDLVDRRKILYIPRTKGL</sequence>
<feature type="chain" id="PRO_5044541772" evidence="2">
    <location>
        <begin position="19"/>
        <end position="312"/>
    </location>
</feature>
<dbReference type="SMART" id="SM00494">
    <property type="entry name" value="ChtBD2"/>
    <property type="match status" value="1"/>
</dbReference>
<dbReference type="RefSeq" id="XP_011298833.1">
    <property type="nucleotide sequence ID" value="XM_011300531.1"/>
</dbReference>
<dbReference type="OrthoDB" id="6379319at2759"/>
<dbReference type="PROSITE" id="PS50940">
    <property type="entry name" value="CHIT_BIND_II"/>
    <property type="match status" value="1"/>
</dbReference>
<evidence type="ECO:0000313" key="6">
    <source>
        <dbReference type="RefSeq" id="XP_011298833.1"/>
    </source>
</evidence>